<evidence type="ECO:0000313" key="11">
    <source>
        <dbReference type="Proteomes" id="UP000504628"/>
    </source>
</evidence>
<dbReference type="Pfam" id="PF00074">
    <property type="entry name" value="RnaseA"/>
    <property type="match status" value="1"/>
</dbReference>
<keyword evidence="5" id="KW-0964">Secreted</keyword>
<keyword evidence="11" id="KW-1185">Reference proteome</keyword>
<evidence type="ECO:0000256" key="6">
    <source>
        <dbReference type="ARBA" id="ARBA00022729"/>
    </source>
</evidence>
<keyword evidence="8" id="KW-0325">Glycoprotein</keyword>
<evidence type="ECO:0000313" key="12">
    <source>
        <dbReference type="RefSeq" id="XP_028360147.1"/>
    </source>
</evidence>
<keyword evidence="7" id="KW-1015">Disulfide bond</keyword>
<dbReference type="GO" id="GO:0005576">
    <property type="term" value="C:extracellular region"/>
    <property type="evidence" value="ECO:0007669"/>
    <property type="project" value="UniProtKB-SubCell"/>
</dbReference>
<dbReference type="Gene3D" id="3.10.130.10">
    <property type="entry name" value="Ribonuclease A-like domain"/>
    <property type="match status" value="1"/>
</dbReference>
<feature type="signal peptide" evidence="9">
    <location>
        <begin position="1"/>
        <end position="19"/>
    </location>
</feature>
<evidence type="ECO:0000256" key="5">
    <source>
        <dbReference type="ARBA" id="ARBA00022525"/>
    </source>
</evidence>
<dbReference type="PANTHER" id="PTHR11437">
    <property type="entry name" value="RIBONUCLEASE"/>
    <property type="match status" value="1"/>
</dbReference>
<evidence type="ECO:0000256" key="1">
    <source>
        <dbReference type="ARBA" id="ARBA00002915"/>
    </source>
</evidence>
<dbReference type="Proteomes" id="UP000504628">
    <property type="component" value="Chromosome 1"/>
</dbReference>
<evidence type="ECO:0000256" key="9">
    <source>
        <dbReference type="SAM" id="SignalP"/>
    </source>
</evidence>
<comment type="function">
    <text evidence="1">Does not exhibit any ribonuclease activity.</text>
</comment>
<dbReference type="GO" id="GO:0003676">
    <property type="term" value="F:nucleic acid binding"/>
    <property type="evidence" value="ECO:0007669"/>
    <property type="project" value="InterPro"/>
</dbReference>
<comment type="similarity">
    <text evidence="3">Belongs to the pancreatic ribonuclease family.</text>
</comment>
<dbReference type="InterPro" id="IPR036816">
    <property type="entry name" value="RNaseA-like_dom_sf"/>
</dbReference>
<evidence type="ECO:0000256" key="8">
    <source>
        <dbReference type="ARBA" id="ARBA00023180"/>
    </source>
</evidence>
<dbReference type="PANTHER" id="PTHR11437:SF14">
    <property type="entry name" value="INACTIVE RIBONUCLEASE-LIKE PROTEIN 9"/>
    <property type="match status" value="1"/>
</dbReference>
<comment type="subcellular location">
    <subcellularLocation>
        <location evidence="2">Secreted</location>
    </subcellularLocation>
</comment>
<dbReference type="GeneID" id="114490374"/>
<dbReference type="CTD" id="390443"/>
<evidence type="ECO:0000256" key="7">
    <source>
        <dbReference type="ARBA" id="ARBA00023157"/>
    </source>
</evidence>
<evidence type="ECO:0000259" key="10">
    <source>
        <dbReference type="SMART" id="SM00092"/>
    </source>
</evidence>
<dbReference type="SUPFAM" id="SSF54076">
    <property type="entry name" value="RNase A-like"/>
    <property type="match status" value="1"/>
</dbReference>
<feature type="chain" id="PRO_5027050379" description="Inactive ribonuclease-like protein 9" evidence="9">
    <location>
        <begin position="20"/>
        <end position="191"/>
    </location>
</feature>
<gene>
    <name evidence="12" type="primary">RNASE9</name>
</gene>
<feature type="domain" description="Ribonuclease A-domain" evidence="10">
    <location>
        <begin position="56"/>
        <end position="174"/>
    </location>
</feature>
<dbReference type="InterPro" id="IPR023412">
    <property type="entry name" value="RNaseA_domain"/>
</dbReference>
<reference evidence="12" key="1">
    <citation type="submission" date="2025-08" db="UniProtKB">
        <authorList>
            <consortium name="RefSeq"/>
        </authorList>
    </citation>
    <scope>IDENTIFICATION</scope>
    <source>
        <tissue evidence="12">Muscle</tissue>
    </source>
</reference>
<keyword evidence="6 9" id="KW-0732">Signal</keyword>
<accession>A0A6J2KXI3</accession>
<name>A0A6J2KXI3_9CHIR</name>
<dbReference type="RefSeq" id="XP_028360147.1">
    <property type="nucleotide sequence ID" value="XM_028504346.2"/>
</dbReference>
<evidence type="ECO:0000256" key="3">
    <source>
        <dbReference type="ARBA" id="ARBA00005600"/>
    </source>
</evidence>
<dbReference type="AlphaFoldDB" id="A0A6J2KXI3"/>
<dbReference type="GO" id="GO:0050830">
    <property type="term" value="P:defense response to Gram-positive bacterium"/>
    <property type="evidence" value="ECO:0007669"/>
    <property type="project" value="TreeGrafter"/>
</dbReference>
<evidence type="ECO:0000256" key="2">
    <source>
        <dbReference type="ARBA" id="ARBA00004613"/>
    </source>
</evidence>
<proteinExistence type="inferred from homology"/>
<evidence type="ECO:0000256" key="4">
    <source>
        <dbReference type="ARBA" id="ARBA00014966"/>
    </source>
</evidence>
<protein>
    <recommendedName>
        <fullName evidence="4">Inactive ribonuclease-like protein 9</fullName>
    </recommendedName>
</protein>
<organism evidence="11 12">
    <name type="scientific">Phyllostomus discolor</name>
    <name type="common">pale spear-nosed bat</name>
    <dbReference type="NCBI Taxonomy" id="89673"/>
    <lineage>
        <taxon>Eukaryota</taxon>
        <taxon>Metazoa</taxon>
        <taxon>Chordata</taxon>
        <taxon>Craniata</taxon>
        <taxon>Vertebrata</taxon>
        <taxon>Euteleostomi</taxon>
        <taxon>Mammalia</taxon>
        <taxon>Eutheria</taxon>
        <taxon>Laurasiatheria</taxon>
        <taxon>Chiroptera</taxon>
        <taxon>Yangochiroptera</taxon>
        <taxon>Phyllostomidae</taxon>
        <taxon>Phyllostominae</taxon>
        <taxon>Phyllostomus</taxon>
    </lineage>
</organism>
<dbReference type="InterPro" id="IPR001427">
    <property type="entry name" value="RNaseA"/>
</dbReference>
<sequence>MKTLLTMQSLPLLLLLLQPLPLQVLMRRRFPDMPDDEGTEEFEEFVDELFSTGPTKPPTKKIFQNHVIIPTILPFYTTEYHCSWDLKIRHVHDRFSCRKEHFFLLVSYEELQKTCSTKFVECRNGVRRCHKTERIIEGVHCKLTSGIKMPECTYEGFPKTGYALITCRWQDDIGEIIPEHVNDILEIPGKH</sequence>
<dbReference type="KEGG" id="pdic:114490374"/>
<dbReference type="InParanoid" id="A0A6J2KXI3"/>
<dbReference type="OrthoDB" id="9835306at2759"/>
<dbReference type="SMART" id="SM00092">
    <property type="entry name" value="RNAse_Pc"/>
    <property type="match status" value="1"/>
</dbReference>